<name>E3H822_ILYPC</name>
<dbReference type="KEGG" id="ipo:Ilyop_1473"/>
<dbReference type="EMBL" id="CP002281">
    <property type="protein sequence ID" value="ADO83253.1"/>
    <property type="molecule type" value="Genomic_DNA"/>
</dbReference>
<evidence type="ECO:0000313" key="1">
    <source>
        <dbReference type="EMBL" id="ADO83253.1"/>
    </source>
</evidence>
<dbReference type="RefSeq" id="WP_013387920.1">
    <property type="nucleotide sequence ID" value="NC_014632.1"/>
</dbReference>
<dbReference type="OrthoDB" id="5417638at2"/>
<keyword evidence="2" id="KW-1185">Reference proteome</keyword>
<organism evidence="1 2">
    <name type="scientific">Ilyobacter polytropus (strain ATCC 51220 / DSM 2926 / LMG 16218 / CuHBu1)</name>
    <dbReference type="NCBI Taxonomy" id="572544"/>
    <lineage>
        <taxon>Bacteria</taxon>
        <taxon>Fusobacteriati</taxon>
        <taxon>Fusobacteriota</taxon>
        <taxon>Fusobacteriia</taxon>
        <taxon>Fusobacteriales</taxon>
        <taxon>Fusobacteriaceae</taxon>
        <taxon>Ilyobacter</taxon>
    </lineage>
</organism>
<dbReference type="Proteomes" id="UP000006875">
    <property type="component" value="Chromosome"/>
</dbReference>
<dbReference type="HOGENOM" id="CLU_032472_0_0_0"/>
<sequence length="586" mass="68666">MAISKEKFMHALNEFYSQETLFKLYNRYFIDWIAEGYIGSSLGLFEISLISENSNKQTFLDLMEQAFTKEETFTMVVSTLDDKVKDILEYIAWNGKYPVENKEDYTVCEEGYSIFKELKDEYLFFRYAEDGKKNGYLYINNDILRMIRKFLPKPKDYYIHGAKNIDAAFKKNSEREMAYKLSLYYSFYKQGNVNLSSSGKVLKESKRNMNKYCDIEEFYADSKDLDYLKTETIGLFFFLLKEKYLESESFEISNFKKIILDFLSGTSVKDEGYHYTGLYLNYLKGLRNIWKKEENIKRALQSIKKVMEELPDDGIVSVENIIKYITYRDEFIEIIDPQDVYDYVYINEANYGRTKIVNYEGYHNYVIVPFIKSVLFILSSLGVLEAHYNLPSASNGLYMKNGYLSKYDGLKYVKLTELGRFVLGRVDDYDFGDAKEKAEILLDDDRLIMSVIGEAPVKIMFLEKVSNKIGPNKFKFTSEAFLKGIENIGELKGRIEEFRKKISHEIPGIWSEFFESLLKKAKSIKQVENIVVLKIEKDKELVNLLGRDGELKKMILKAEDFHILLKEGNRQRVLEILKSYGYFVEV</sequence>
<protein>
    <recommendedName>
        <fullName evidence="3">Helicase XPB/Ssl2 N-terminal domain-containing protein</fullName>
    </recommendedName>
</protein>
<dbReference type="eggNOG" id="ENOG502Z8IP">
    <property type="taxonomic scope" value="Bacteria"/>
</dbReference>
<dbReference type="AlphaFoldDB" id="E3H822"/>
<gene>
    <name evidence="1" type="ordered locus">Ilyop_1473</name>
</gene>
<accession>E3H822</accession>
<evidence type="ECO:0008006" key="3">
    <source>
        <dbReference type="Google" id="ProtNLM"/>
    </source>
</evidence>
<dbReference type="STRING" id="572544.Ilyop_1473"/>
<proteinExistence type="predicted"/>
<reference evidence="1 2" key="1">
    <citation type="journal article" date="2010" name="Stand. Genomic Sci.">
        <title>Complete genome sequence of Ilyobacter polytropus type strain (CuHbu1).</title>
        <authorList>
            <person name="Sikorski J."/>
            <person name="Chertkov O."/>
            <person name="Lapidus A."/>
            <person name="Nolan M."/>
            <person name="Lucas S."/>
            <person name="Del Rio T.G."/>
            <person name="Tice H."/>
            <person name="Cheng J.F."/>
            <person name="Tapia R."/>
            <person name="Han C."/>
            <person name="Goodwin L."/>
            <person name="Pitluck S."/>
            <person name="Liolios K."/>
            <person name="Ivanova N."/>
            <person name="Mavromatis K."/>
            <person name="Mikhailova N."/>
            <person name="Pati A."/>
            <person name="Chen A."/>
            <person name="Palaniappan K."/>
            <person name="Land M."/>
            <person name="Hauser L."/>
            <person name="Chang Y.J."/>
            <person name="Jeffries C.D."/>
            <person name="Brambilla E."/>
            <person name="Yasawong M."/>
            <person name="Rohde M."/>
            <person name="Pukall R."/>
            <person name="Spring S."/>
            <person name="Goker M."/>
            <person name="Woyke T."/>
            <person name="Bristow J."/>
            <person name="Eisen J.A."/>
            <person name="Markowitz V."/>
            <person name="Hugenholtz P."/>
            <person name="Kyrpides N.C."/>
            <person name="Klenk H.P."/>
        </authorList>
    </citation>
    <scope>NUCLEOTIDE SEQUENCE [LARGE SCALE GENOMIC DNA]</scope>
    <source>
        <strain evidence="2">ATCC 51220 / DSM 2926 / LMG 16218 / CuHBu1</strain>
    </source>
</reference>
<evidence type="ECO:0000313" key="2">
    <source>
        <dbReference type="Proteomes" id="UP000006875"/>
    </source>
</evidence>